<dbReference type="Gene3D" id="1.25.40.390">
    <property type="match status" value="1"/>
</dbReference>
<evidence type="ECO:0000313" key="2">
    <source>
        <dbReference type="Proteomes" id="UP001595818"/>
    </source>
</evidence>
<gene>
    <name evidence="1" type="ORF">ACFPFU_05000</name>
</gene>
<name>A0ABV9SXC9_9BACT</name>
<keyword evidence="2" id="KW-1185">Reference proteome</keyword>
<dbReference type="PROSITE" id="PS51257">
    <property type="entry name" value="PROKAR_LIPOPROTEIN"/>
    <property type="match status" value="1"/>
</dbReference>
<dbReference type="SUPFAM" id="SSF48452">
    <property type="entry name" value="TPR-like"/>
    <property type="match status" value="1"/>
</dbReference>
<comment type="caution">
    <text evidence="1">The sequence shown here is derived from an EMBL/GenBank/DDBJ whole genome shotgun (WGS) entry which is preliminary data.</text>
</comment>
<evidence type="ECO:0000313" key="1">
    <source>
        <dbReference type="EMBL" id="MFC4871033.1"/>
    </source>
</evidence>
<dbReference type="Pfam" id="PF12771">
    <property type="entry name" value="SusD-like_2"/>
    <property type="match status" value="1"/>
</dbReference>
<dbReference type="RefSeq" id="WP_377062128.1">
    <property type="nucleotide sequence ID" value="NZ_JBHSJJ010000002.1"/>
</dbReference>
<accession>A0ABV9SXC9</accession>
<dbReference type="Proteomes" id="UP001595818">
    <property type="component" value="Unassembled WGS sequence"/>
</dbReference>
<proteinExistence type="predicted"/>
<protein>
    <submittedName>
        <fullName evidence="1">SusD/RagB family nutrient-binding outer membrane lipoprotein</fullName>
    </submittedName>
</protein>
<sequence>MKNLAIRFKIIYLSIVLAFAIGCSEDIMDQIDANPNAPEDVSINLLLPQVIMNAVRTVSGSTTIFGVSTYVEHSANVRINPIDPWDVSESHWSSCYYGLNDLEFMIGKAEEESNFDYLAIGQILYAYVLSNLTDLYGDIPMSEAVKGSEFRTPRFDSQEMVYSYLFTLLDDAIENLERQSVGNPGNTDMIFGGDMEMWRKTAYGLKARFHNRLSNIDPEGSANAALAALPNSFYSSEEGFGFNRYQQESSVYNNPWSAFQNSQELFAVGKTLVDLMESFSGDLMNDPRAHTSFSLVDGEVVGAPTGANLADPSHNRYSQPSRSQMLYNGAPQPILQYDELKFIEAEAYFRLQNREAAFEAFQAGIRATLQKNKVNEEEIEAYLLLPGMPESSEELTLEHIIGQKYIAFWLYQPLEAFNDFRRTGIPEMSNPNGTPLRIPYPISEVNRNPNTPTEINDVTIFTTPVWWAKRN</sequence>
<dbReference type="EMBL" id="JBHSJJ010000002">
    <property type="protein sequence ID" value="MFC4871033.1"/>
    <property type="molecule type" value="Genomic_DNA"/>
</dbReference>
<keyword evidence="1" id="KW-0449">Lipoprotein</keyword>
<dbReference type="InterPro" id="IPR041662">
    <property type="entry name" value="SusD-like_2"/>
</dbReference>
<organism evidence="1 2">
    <name type="scientific">Negadavirga shengliensis</name>
    <dbReference type="NCBI Taxonomy" id="1389218"/>
    <lineage>
        <taxon>Bacteria</taxon>
        <taxon>Pseudomonadati</taxon>
        <taxon>Bacteroidota</taxon>
        <taxon>Cytophagia</taxon>
        <taxon>Cytophagales</taxon>
        <taxon>Cyclobacteriaceae</taxon>
        <taxon>Negadavirga</taxon>
    </lineage>
</organism>
<reference evidence="2" key="1">
    <citation type="journal article" date="2019" name="Int. J. Syst. Evol. Microbiol.">
        <title>The Global Catalogue of Microorganisms (GCM) 10K type strain sequencing project: providing services to taxonomists for standard genome sequencing and annotation.</title>
        <authorList>
            <consortium name="The Broad Institute Genomics Platform"/>
            <consortium name="The Broad Institute Genome Sequencing Center for Infectious Disease"/>
            <person name="Wu L."/>
            <person name="Ma J."/>
        </authorList>
    </citation>
    <scope>NUCLEOTIDE SEQUENCE [LARGE SCALE GENOMIC DNA]</scope>
    <source>
        <strain evidence="2">CGMCC 4.7466</strain>
    </source>
</reference>
<dbReference type="InterPro" id="IPR011990">
    <property type="entry name" value="TPR-like_helical_dom_sf"/>
</dbReference>